<dbReference type="AlphaFoldDB" id="A0A1M6HKS3"/>
<evidence type="ECO:0000256" key="9">
    <source>
        <dbReference type="SAM" id="Phobius"/>
    </source>
</evidence>
<evidence type="ECO:0000256" key="2">
    <source>
        <dbReference type="ARBA" id="ARBA00009212"/>
    </source>
</evidence>
<sequence length="131" mass="14453">MFKNLPVLDSISSCFLIVVLIVLAIMALLCLLRSVLGPTVADRIIAVNMMSTMVIASIVILALLLEEPYLLDIALIYTLISFLAVVVLSQIYVGVYREHLAARRQKRMADENRQTAESKTDDEDAERGGTA</sequence>
<dbReference type="PANTHER" id="PTHR34702:SF1">
    <property type="entry name" value="NA(+)_H(+) ANTIPORTER SUBUNIT F"/>
    <property type="match status" value="1"/>
</dbReference>
<keyword evidence="11" id="KW-1185">Reference proteome</keyword>
<dbReference type="RefSeq" id="WP_073103573.1">
    <property type="nucleotide sequence ID" value="NZ_FQZY01000005.1"/>
</dbReference>
<dbReference type="EMBL" id="FQZY01000005">
    <property type="protein sequence ID" value="SHJ22804.1"/>
    <property type="molecule type" value="Genomic_DNA"/>
</dbReference>
<dbReference type="OrthoDB" id="9799958at2"/>
<keyword evidence="7 9" id="KW-0472">Membrane</keyword>
<feature type="transmembrane region" description="Helical" evidence="9">
    <location>
        <begin position="6"/>
        <end position="32"/>
    </location>
</feature>
<dbReference type="Proteomes" id="UP000184301">
    <property type="component" value="Unassembled WGS sequence"/>
</dbReference>
<dbReference type="InterPro" id="IPR007208">
    <property type="entry name" value="MrpF/PhaF-like"/>
</dbReference>
<evidence type="ECO:0000256" key="3">
    <source>
        <dbReference type="ARBA" id="ARBA00022448"/>
    </source>
</evidence>
<accession>A0A1M6HKS3</accession>
<protein>
    <submittedName>
        <fullName evidence="10">Multicomponent Na+:H+ antiporter subunit F</fullName>
    </submittedName>
</protein>
<feature type="compositionally biased region" description="Basic and acidic residues" evidence="8">
    <location>
        <begin position="104"/>
        <end position="119"/>
    </location>
</feature>
<dbReference type="STRING" id="1121950.SAMN02745243_00054"/>
<dbReference type="GO" id="GO:0005886">
    <property type="term" value="C:plasma membrane"/>
    <property type="evidence" value="ECO:0007669"/>
    <property type="project" value="UniProtKB-SubCell"/>
</dbReference>
<feature type="region of interest" description="Disordered" evidence="8">
    <location>
        <begin position="104"/>
        <end position="131"/>
    </location>
</feature>
<evidence type="ECO:0000256" key="4">
    <source>
        <dbReference type="ARBA" id="ARBA00022475"/>
    </source>
</evidence>
<comment type="subcellular location">
    <subcellularLocation>
        <location evidence="1">Cell membrane</location>
        <topology evidence="1">Multi-pass membrane protein</topology>
    </subcellularLocation>
</comment>
<organism evidence="10 11">
    <name type="scientific">Hespellia stercorisuis DSM 15480</name>
    <dbReference type="NCBI Taxonomy" id="1121950"/>
    <lineage>
        <taxon>Bacteria</taxon>
        <taxon>Bacillati</taxon>
        <taxon>Bacillota</taxon>
        <taxon>Clostridia</taxon>
        <taxon>Lachnospirales</taxon>
        <taxon>Lachnospiraceae</taxon>
        <taxon>Hespellia</taxon>
    </lineage>
</organism>
<evidence type="ECO:0000256" key="1">
    <source>
        <dbReference type="ARBA" id="ARBA00004651"/>
    </source>
</evidence>
<keyword evidence="4" id="KW-1003">Cell membrane</keyword>
<proteinExistence type="inferred from homology"/>
<keyword evidence="3" id="KW-0813">Transport</keyword>
<name>A0A1M6HKS3_9FIRM</name>
<keyword evidence="5 9" id="KW-0812">Transmembrane</keyword>
<dbReference type="GO" id="GO:0015385">
    <property type="term" value="F:sodium:proton antiporter activity"/>
    <property type="evidence" value="ECO:0007669"/>
    <property type="project" value="TreeGrafter"/>
</dbReference>
<feature type="transmembrane region" description="Helical" evidence="9">
    <location>
        <begin position="76"/>
        <end position="96"/>
    </location>
</feature>
<dbReference type="PANTHER" id="PTHR34702">
    <property type="entry name" value="NA(+)/H(+) ANTIPORTER SUBUNIT F1"/>
    <property type="match status" value="1"/>
</dbReference>
<evidence type="ECO:0000256" key="6">
    <source>
        <dbReference type="ARBA" id="ARBA00022989"/>
    </source>
</evidence>
<gene>
    <name evidence="10" type="ORF">SAMN02745243_00054</name>
</gene>
<feature type="transmembrane region" description="Helical" evidence="9">
    <location>
        <begin position="44"/>
        <end position="64"/>
    </location>
</feature>
<evidence type="ECO:0000313" key="10">
    <source>
        <dbReference type="EMBL" id="SHJ22804.1"/>
    </source>
</evidence>
<evidence type="ECO:0000256" key="5">
    <source>
        <dbReference type="ARBA" id="ARBA00022692"/>
    </source>
</evidence>
<reference evidence="10 11" key="1">
    <citation type="submission" date="2016-11" db="EMBL/GenBank/DDBJ databases">
        <authorList>
            <person name="Jaros S."/>
            <person name="Januszkiewicz K."/>
            <person name="Wedrychowicz H."/>
        </authorList>
    </citation>
    <scope>NUCLEOTIDE SEQUENCE [LARGE SCALE GENOMIC DNA]</scope>
    <source>
        <strain evidence="10 11">DSM 15480</strain>
    </source>
</reference>
<dbReference type="Pfam" id="PF04066">
    <property type="entry name" value="MrpF_PhaF"/>
    <property type="match status" value="1"/>
</dbReference>
<comment type="similarity">
    <text evidence="2">Belongs to the CPA3 antiporters (TC 2.A.63) subunit F family.</text>
</comment>
<evidence type="ECO:0000256" key="7">
    <source>
        <dbReference type="ARBA" id="ARBA00023136"/>
    </source>
</evidence>
<evidence type="ECO:0000256" key="8">
    <source>
        <dbReference type="SAM" id="MobiDB-lite"/>
    </source>
</evidence>
<keyword evidence="6 9" id="KW-1133">Transmembrane helix</keyword>
<evidence type="ECO:0000313" key="11">
    <source>
        <dbReference type="Proteomes" id="UP000184301"/>
    </source>
</evidence>